<evidence type="ECO:0000313" key="3">
    <source>
        <dbReference type="EMBL" id="KAJ7357455.1"/>
    </source>
</evidence>
<dbReference type="SUPFAM" id="SSF53300">
    <property type="entry name" value="vWA-like"/>
    <property type="match status" value="1"/>
</dbReference>
<dbReference type="EMBL" id="MU827321">
    <property type="protein sequence ID" value="KAJ7357455.1"/>
    <property type="molecule type" value="Genomic_DNA"/>
</dbReference>
<dbReference type="PANTHER" id="PTHR24020">
    <property type="entry name" value="COLLAGEN ALPHA"/>
    <property type="match status" value="1"/>
</dbReference>
<dbReference type="PRINTS" id="PR00453">
    <property type="entry name" value="VWFADOMAIN"/>
</dbReference>
<sequence length="332" mass="37326">MLLLVNTISDHFGSGITALVCSSDQFSDNRTDSTLAQTRVEADDFTMTKVLIAIAVSLVFVQGSCAFIWERKTRLTIAERFQTVPSEKETTRKIAKHFLGFDPKKILQNLREGGLPSLSFDAVFVIDTSKSISQDGHRNSLRALRLLIDKTNPETKFAAISYSNKATLRFNFTKKEEAIGKLNVTMIPFEGGDTNTQEAIDKCTKLILNPRSRARRGIAKRVLIITDGQSNIHKTKTLYRALQLKQAGAQVFVIAVGGYIKGINEIVSLASSTDGHLYRVRDTKGLLRIVKLIPPWSMMESFMKRTWLAGMLGKKPKAFAWKKHTRHHKRRM</sequence>
<evidence type="ECO:0000259" key="2">
    <source>
        <dbReference type="PROSITE" id="PS50234"/>
    </source>
</evidence>
<dbReference type="InterPro" id="IPR050525">
    <property type="entry name" value="ECM_Assembly_Org"/>
</dbReference>
<dbReference type="InterPro" id="IPR002035">
    <property type="entry name" value="VWF_A"/>
</dbReference>
<dbReference type="Proteomes" id="UP001163046">
    <property type="component" value="Unassembled WGS sequence"/>
</dbReference>
<evidence type="ECO:0000313" key="4">
    <source>
        <dbReference type="Proteomes" id="UP001163046"/>
    </source>
</evidence>
<name>A0A9W9YLF4_9CNID</name>
<dbReference type="PANTHER" id="PTHR24020:SF84">
    <property type="entry name" value="VWFA DOMAIN-CONTAINING PROTEIN"/>
    <property type="match status" value="1"/>
</dbReference>
<dbReference type="InterPro" id="IPR036465">
    <property type="entry name" value="vWFA_dom_sf"/>
</dbReference>
<keyword evidence="1" id="KW-0472">Membrane</keyword>
<dbReference type="CDD" id="cd01450">
    <property type="entry name" value="vWFA_subfamily_ECM"/>
    <property type="match status" value="1"/>
</dbReference>
<dbReference type="OrthoDB" id="6132182at2759"/>
<protein>
    <recommendedName>
        <fullName evidence="2">VWFA domain-containing protein</fullName>
    </recommendedName>
</protein>
<dbReference type="SMART" id="SM00327">
    <property type="entry name" value="VWA"/>
    <property type="match status" value="1"/>
</dbReference>
<dbReference type="PROSITE" id="PS50234">
    <property type="entry name" value="VWFA"/>
    <property type="match status" value="1"/>
</dbReference>
<keyword evidence="1" id="KW-0812">Transmembrane</keyword>
<feature type="domain" description="VWFA" evidence="2">
    <location>
        <begin position="121"/>
        <end position="293"/>
    </location>
</feature>
<accession>A0A9W9YLF4</accession>
<dbReference type="Gene3D" id="3.40.50.410">
    <property type="entry name" value="von Willebrand factor, type A domain"/>
    <property type="match status" value="1"/>
</dbReference>
<proteinExistence type="predicted"/>
<dbReference type="AlphaFoldDB" id="A0A9W9YLF4"/>
<comment type="caution">
    <text evidence="3">The sequence shown here is derived from an EMBL/GenBank/DDBJ whole genome shotgun (WGS) entry which is preliminary data.</text>
</comment>
<organism evidence="3 4">
    <name type="scientific">Desmophyllum pertusum</name>
    <dbReference type="NCBI Taxonomy" id="174260"/>
    <lineage>
        <taxon>Eukaryota</taxon>
        <taxon>Metazoa</taxon>
        <taxon>Cnidaria</taxon>
        <taxon>Anthozoa</taxon>
        <taxon>Hexacorallia</taxon>
        <taxon>Scleractinia</taxon>
        <taxon>Caryophylliina</taxon>
        <taxon>Caryophylliidae</taxon>
        <taxon>Desmophyllum</taxon>
    </lineage>
</organism>
<evidence type="ECO:0000256" key="1">
    <source>
        <dbReference type="SAM" id="Phobius"/>
    </source>
</evidence>
<dbReference type="Pfam" id="PF00092">
    <property type="entry name" value="VWA"/>
    <property type="match status" value="1"/>
</dbReference>
<feature type="transmembrane region" description="Helical" evidence="1">
    <location>
        <begin position="50"/>
        <end position="69"/>
    </location>
</feature>
<gene>
    <name evidence="3" type="ORF">OS493_024971</name>
</gene>
<keyword evidence="4" id="KW-1185">Reference proteome</keyword>
<keyword evidence="1" id="KW-1133">Transmembrane helix</keyword>
<reference evidence="3" key="1">
    <citation type="submission" date="2023-01" db="EMBL/GenBank/DDBJ databases">
        <title>Genome assembly of the deep-sea coral Lophelia pertusa.</title>
        <authorList>
            <person name="Herrera S."/>
            <person name="Cordes E."/>
        </authorList>
    </citation>
    <scope>NUCLEOTIDE SEQUENCE</scope>
    <source>
        <strain evidence="3">USNM1676648</strain>
        <tissue evidence="3">Polyp</tissue>
    </source>
</reference>